<dbReference type="GO" id="GO:0000155">
    <property type="term" value="F:phosphorelay sensor kinase activity"/>
    <property type="evidence" value="ECO:0007669"/>
    <property type="project" value="InterPro"/>
</dbReference>
<dbReference type="Gene3D" id="1.10.287.130">
    <property type="match status" value="1"/>
</dbReference>
<dbReference type="PROSITE" id="PS50109">
    <property type="entry name" value="HIS_KIN"/>
    <property type="match status" value="1"/>
</dbReference>
<dbReference type="FunFam" id="1.10.287.130:FF:000001">
    <property type="entry name" value="Two-component sensor histidine kinase"/>
    <property type="match status" value="1"/>
</dbReference>
<evidence type="ECO:0000313" key="11">
    <source>
        <dbReference type="EMBL" id="HJC46912.1"/>
    </source>
</evidence>
<evidence type="ECO:0000256" key="7">
    <source>
        <dbReference type="ARBA" id="ARBA00023012"/>
    </source>
</evidence>
<keyword evidence="6 11" id="KW-0418">Kinase</keyword>
<keyword evidence="9" id="KW-0812">Transmembrane</keyword>
<feature type="domain" description="Histidine kinase" evidence="10">
    <location>
        <begin position="218"/>
        <end position="436"/>
    </location>
</feature>
<evidence type="ECO:0000256" key="8">
    <source>
        <dbReference type="SAM" id="MobiDB-lite"/>
    </source>
</evidence>
<evidence type="ECO:0000256" key="3">
    <source>
        <dbReference type="ARBA" id="ARBA00012438"/>
    </source>
</evidence>
<dbReference type="InterPro" id="IPR050351">
    <property type="entry name" value="BphY/WalK/GraS-like"/>
</dbReference>
<dbReference type="SUPFAM" id="SSF55874">
    <property type="entry name" value="ATPase domain of HSP90 chaperone/DNA topoisomerase II/histidine kinase"/>
    <property type="match status" value="1"/>
</dbReference>
<evidence type="ECO:0000256" key="2">
    <source>
        <dbReference type="ARBA" id="ARBA00004370"/>
    </source>
</evidence>
<evidence type="ECO:0000256" key="9">
    <source>
        <dbReference type="SAM" id="Phobius"/>
    </source>
</evidence>
<dbReference type="AlphaFoldDB" id="A0A9D2PBD5"/>
<feature type="transmembrane region" description="Helical" evidence="9">
    <location>
        <begin position="6"/>
        <end position="30"/>
    </location>
</feature>
<evidence type="ECO:0000256" key="1">
    <source>
        <dbReference type="ARBA" id="ARBA00000085"/>
    </source>
</evidence>
<dbReference type="GO" id="GO:0004721">
    <property type="term" value="F:phosphoprotein phosphatase activity"/>
    <property type="evidence" value="ECO:0007669"/>
    <property type="project" value="TreeGrafter"/>
</dbReference>
<dbReference type="PANTHER" id="PTHR45453">
    <property type="entry name" value="PHOSPHATE REGULON SENSOR PROTEIN PHOR"/>
    <property type="match status" value="1"/>
</dbReference>
<dbReference type="Pfam" id="PF02518">
    <property type="entry name" value="HATPase_c"/>
    <property type="match status" value="1"/>
</dbReference>
<name>A0A9D2PBD5_9FIRM</name>
<comment type="caution">
    <text evidence="11">The sequence shown here is derived from an EMBL/GenBank/DDBJ whole genome shotgun (WGS) entry which is preliminary data.</text>
</comment>
<keyword evidence="5" id="KW-0808">Transferase</keyword>
<sequence>MIRRLRWKFVAILMTVVTIFLTLILTTMYYTSRMGYERRCAGILQIALQESRDPRPQPPFPRQEAAPDDYDPGRERPEFSEDAPLFSLPPIQDRSPILVAERNGDGTVRILINRLYQTDEESAAALADQVFAAEENSGTFQSESLRWQRTPAGPDGSVTCAVADISQEQSALRWQLIYSLIIGLLALAAFFAVFVFLSRWATAPIADAWKTKQQFVSDASHELKTPLTVILSNVSLLKQSAAISDPSDRRRIDYIYSEASRMKELTESLLVLARSDYAPGKAASSFVPLDFSFLTDSCVSTFEPVAFEMGKTISTDIKRRLTVCGDESKLKQLIDILMDNACKYSCKESCIRVSLKQEGGEAVLSVTTDGTPLSPEELKQLFHRFYRADPSRGSVPGFGLGLSIAQCICEEHKGKITAAADRAGQNTFTVHLPLCRQSGD</sequence>
<dbReference type="InterPro" id="IPR003661">
    <property type="entry name" value="HisK_dim/P_dom"/>
</dbReference>
<evidence type="ECO:0000256" key="6">
    <source>
        <dbReference type="ARBA" id="ARBA00022777"/>
    </source>
</evidence>
<evidence type="ECO:0000259" key="10">
    <source>
        <dbReference type="PROSITE" id="PS50109"/>
    </source>
</evidence>
<dbReference type="InterPro" id="IPR036890">
    <property type="entry name" value="HATPase_C_sf"/>
</dbReference>
<dbReference type="Gene3D" id="3.30.565.10">
    <property type="entry name" value="Histidine kinase-like ATPase, C-terminal domain"/>
    <property type="match status" value="1"/>
</dbReference>
<keyword evidence="4" id="KW-0597">Phosphoprotein</keyword>
<evidence type="ECO:0000313" key="12">
    <source>
        <dbReference type="Proteomes" id="UP000823883"/>
    </source>
</evidence>
<organism evidence="11 12">
    <name type="scientific">Candidatus Lachnoclostridium pullistercoris</name>
    <dbReference type="NCBI Taxonomy" id="2838632"/>
    <lineage>
        <taxon>Bacteria</taxon>
        <taxon>Bacillati</taxon>
        <taxon>Bacillota</taxon>
        <taxon>Clostridia</taxon>
        <taxon>Lachnospirales</taxon>
        <taxon>Lachnospiraceae</taxon>
    </lineage>
</organism>
<keyword evidence="7" id="KW-0902">Two-component regulatory system</keyword>
<feature type="region of interest" description="Disordered" evidence="8">
    <location>
        <begin position="51"/>
        <end position="82"/>
    </location>
</feature>
<dbReference type="PANTHER" id="PTHR45453:SF1">
    <property type="entry name" value="PHOSPHATE REGULON SENSOR PROTEIN PHOR"/>
    <property type="match status" value="1"/>
</dbReference>
<dbReference type="Proteomes" id="UP000823883">
    <property type="component" value="Unassembled WGS sequence"/>
</dbReference>
<dbReference type="InterPro" id="IPR005467">
    <property type="entry name" value="His_kinase_dom"/>
</dbReference>
<comment type="catalytic activity">
    <reaction evidence="1">
        <text>ATP + protein L-histidine = ADP + protein N-phospho-L-histidine.</text>
        <dbReference type="EC" id="2.7.13.3"/>
    </reaction>
</comment>
<dbReference type="SUPFAM" id="SSF47384">
    <property type="entry name" value="Homodimeric domain of signal transducing histidine kinase"/>
    <property type="match status" value="1"/>
</dbReference>
<dbReference type="SMART" id="SM00388">
    <property type="entry name" value="HisKA"/>
    <property type="match status" value="1"/>
</dbReference>
<dbReference type="SMART" id="SM00387">
    <property type="entry name" value="HATPase_c"/>
    <property type="match status" value="1"/>
</dbReference>
<feature type="transmembrane region" description="Helical" evidence="9">
    <location>
        <begin position="176"/>
        <end position="197"/>
    </location>
</feature>
<keyword evidence="9" id="KW-1133">Transmembrane helix</keyword>
<dbReference type="CDD" id="cd00082">
    <property type="entry name" value="HisKA"/>
    <property type="match status" value="1"/>
</dbReference>
<proteinExistence type="predicted"/>
<accession>A0A9D2PBD5</accession>
<dbReference type="Pfam" id="PF00512">
    <property type="entry name" value="HisKA"/>
    <property type="match status" value="1"/>
</dbReference>
<protein>
    <recommendedName>
        <fullName evidence="3">histidine kinase</fullName>
        <ecNumber evidence="3">2.7.13.3</ecNumber>
    </recommendedName>
</protein>
<dbReference type="InterPro" id="IPR004358">
    <property type="entry name" value="Sig_transdc_His_kin-like_C"/>
</dbReference>
<dbReference type="EC" id="2.7.13.3" evidence="3"/>
<dbReference type="InterPro" id="IPR036097">
    <property type="entry name" value="HisK_dim/P_sf"/>
</dbReference>
<dbReference type="GO" id="GO:0016036">
    <property type="term" value="P:cellular response to phosphate starvation"/>
    <property type="evidence" value="ECO:0007669"/>
    <property type="project" value="TreeGrafter"/>
</dbReference>
<dbReference type="EMBL" id="DWWL01000010">
    <property type="protein sequence ID" value="HJC46912.1"/>
    <property type="molecule type" value="Genomic_DNA"/>
</dbReference>
<reference evidence="11" key="2">
    <citation type="submission" date="2021-04" db="EMBL/GenBank/DDBJ databases">
        <authorList>
            <person name="Gilroy R."/>
        </authorList>
    </citation>
    <scope>NUCLEOTIDE SEQUENCE</scope>
    <source>
        <strain evidence="11">CHK183-5548</strain>
    </source>
</reference>
<evidence type="ECO:0000256" key="4">
    <source>
        <dbReference type="ARBA" id="ARBA00022553"/>
    </source>
</evidence>
<keyword evidence="9" id="KW-0472">Membrane</keyword>
<dbReference type="InterPro" id="IPR003594">
    <property type="entry name" value="HATPase_dom"/>
</dbReference>
<reference evidence="11" key="1">
    <citation type="journal article" date="2021" name="PeerJ">
        <title>Extensive microbial diversity within the chicken gut microbiome revealed by metagenomics and culture.</title>
        <authorList>
            <person name="Gilroy R."/>
            <person name="Ravi A."/>
            <person name="Getino M."/>
            <person name="Pursley I."/>
            <person name="Horton D.L."/>
            <person name="Alikhan N.F."/>
            <person name="Baker D."/>
            <person name="Gharbi K."/>
            <person name="Hall N."/>
            <person name="Watson M."/>
            <person name="Adriaenssens E.M."/>
            <person name="Foster-Nyarko E."/>
            <person name="Jarju S."/>
            <person name="Secka A."/>
            <person name="Antonio M."/>
            <person name="Oren A."/>
            <person name="Chaudhuri R.R."/>
            <person name="La Ragione R."/>
            <person name="Hildebrand F."/>
            <person name="Pallen M.J."/>
        </authorList>
    </citation>
    <scope>NUCLEOTIDE SEQUENCE</scope>
    <source>
        <strain evidence="11">CHK183-5548</strain>
    </source>
</reference>
<evidence type="ECO:0000256" key="5">
    <source>
        <dbReference type="ARBA" id="ARBA00022679"/>
    </source>
</evidence>
<gene>
    <name evidence="11" type="ORF">IAA04_02530</name>
</gene>
<dbReference type="GO" id="GO:0005886">
    <property type="term" value="C:plasma membrane"/>
    <property type="evidence" value="ECO:0007669"/>
    <property type="project" value="TreeGrafter"/>
</dbReference>
<comment type="subcellular location">
    <subcellularLocation>
        <location evidence="2">Membrane</location>
    </subcellularLocation>
</comment>
<dbReference type="PRINTS" id="PR00344">
    <property type="entry name" value="BCTRLSENSOR"/>
</dbReference>